<dbReference type="Proteomes" id="UP000253507">
    <property type="component" value="Unassembled WGS sequence"/>
</dbReference>
<comment type="similarity">
    <text evidence="1">Belongs to the ROK (NagC/XylR) family.</text>
</comment>
<dbReference type="Gene3D" id="3.30.420.40">
    <property type="match status" value="2"/>
</dbReference>
<dbReference type="EMBL" id="QOIM01000036">
    <property type="protein sequence ID" value="RCG17463.1"/>
    <property type="molecule type" value="Genomic_DNA"/>
</dbReference>
<sequence length="354" mass="34964">MTGRVRASWEARTRVGADVGGTKIAVGLVAEDGTLLASAVRPTPAAQGPVAVLDAIAQAVRELPGYERASGLGVGTGGVVNRDDGTVVSANDLLPGWAGTRLGEELAARLGMPVAADNDANVFALAEQVHGAGAGCTTALYVSVGTGIGGGIVTGGRLLRGEHWTAGEFGHIAVPEAAGRPCNCGRSGHLEAIASGPAIAARFAERTGAAHPVDLRHVAALAGEAAEGAQAGGGGQGGSRQGEEESATAREVLAQGAGALGRALAGLVNTLDPERVVIGGGVASVGAPFWRPLTEAFAAELLPGPSRLRPVPAALGPRAAVVGAAALLREEPARATGPGGTAHPRTPSSTKDAP</sequence>
<accession>A0A367EHK7</accession>
<keyword evidence="4" id="KW-1185">Reference proteome</keyword>
<dbReference type="OrthoDB" id="9810372at2"/>
<evidence type="ECO:0000256" key="1">
    <source>
        <dbReference type="ARBA" id="ARBA00006479"/>
    </source>
</evidence>
<dbReference type="AlphaFoldDB" id="A0A367EHK7"/>
<protein>
    <submittedName>
        <fullName evidence="3">ROK family protein</fullName>
    </submittedName>
</protein>
<comment type="caution">
    <text evidence="3">The sequence shown here is derived from an EMBL/GenBank/DDBJ whole genome shotgun (WGS) entry which is preliminary data.</text>
</comment>
<dbReference type="InterPro" id="IPR043129">
    <property type="entry name" value="ATPase_NBD"/>
</dbReference>
<proteinExistence type="inferred from homology"/>
<evidence type="ECO:0000313" key="4">
    <source>
        <dbReference type="Proteomes" id="UP000253507"/>
    </source>
</evidence>
<reference evidence="3 4" key="1">
    <citation type="submission" date="2018-06" db="EMBL/GenBank/DDBJ databases">
        <title>Streptomyces reniochalinae sp. nov. and Streptomyces diacarnus sp. nov. from marine sponges.</title>
        <authorList>
            <person name="Li L."/>
        </authorList>
    </citation>
    <scope>NUCLEOTIDE SEQUENCE [LARGE SCALE GENOMIC DNA]</scope>
    <source>
        <strain evidence="3 4">LHW50302</strain>
    </source>
</reference>
<name>A0A367EHK7_9ACTN</name>
<dbReference type="InterPro" id="IPR049874">
    <property type="entry name" value="ROK_cs"/>
</dbReference>
<evidence type="ECO:0000313" key="3">
    <source>
        <dbReference type="EMBL" id="RCG17463.1"/>
    </source>
</evidence>
<dbReference type="PANTHER" id="PTHR18964">
    <property type="entry name" value="ROK (REPRESSOR, ORF, KINASE) FAMILY"/>
    <property type="match status" value="1"/>
</dbReference>
<dbReference type="SUPFAM" id="SSF53067">
    <property type="entry name" value="Actin-like ATPase domain"/>
    <property type="match status" value="1"/>
</dbReference>
<dbReference type="InterPro" id="IPR000600">
    <property type="entry name" value="ROK"/>
</dbReference>
<feature type="region of interest" description="Disordered" evidence="2">
    <location>
        <begin position="227"/>
        <end position="249"/>
    </location>
</feature>
<feature type="region of interest" description="Disordered" evidence="2">
    <location>
        <begin position="330"/>
        <end position="354"/>
    </location>
</feature>
<evidence type="ECO:0000256" key="2">
    <source>
        <dbReference type="SAM" id="MobiDB-lite"/>
    </source>
</evidence>
<feature type="compositionally biased region" description="Gly residues" evidence="2">
    <location>
        <begin position="230"/>
        <end position="240"/>
    </location>
</feature>
<gene>
    <name evidence="3" type="ORF">DQ392_16425</name>
</gene>
<dbReference type="PROSITE" id="PS01125">
    <property type="entry name" value="ROK"/>
    <property type="match status" value="1"/>
</dbReference>
<dbReference type="Pfam" id="PF00480">
    <property type="entry name" value="ROK"/>
    <property type="match status" value="1"/>
</dbReference>
<dbReference type="PANTHER" id="PTHR18964:SF173">
    <property type="entry name" value="GLUCOKINASE"/>
    <property type="match status" value="1"/>
</dbReference>
<organism evidence="3 4">
    <name type="scientific">Streptomyces reniochalinae</name>
    <dbReference type="NCBI Taxonomy" id="2250578"/>
    <lineage>
        <taxon>Bacteria</taxon>
        <taxon>Bacillati</taxon>
        <taxon>Actinomycetota</taxon>
        <taxon>Actinomycetes</taxon>
        <taxon>Kitasatosporales</taxon>
        <taxon>Streptomycetaceae</taxon>
        <taxon>Streptomyces</taxon>
    </lineage>
</organism>
<dbReference type="RefSeq" id="WP_114016374.1">
    <property type="nucleotide sequence ID" value="NZ_QOIM01000036.1"/>
</dbReference>